<evidence type="ECO:0000313" key="1">
    <source>
        <dbReference type="EMBL" id="SPS06247.1"/>
    </source>
</evidence>
<evidence type="ECO:0008006" key="2">
    <source>
        <dbReference type="Google" id="ProtNLM"/>
    </source>
</evidence>
<gene>
    <name evidence="1" type="ORF">NITFAB_1837</name>
</gene>
<proteinExistence type="predicted"/>
<name>A0A2X0QXG8_9PROT</name>
<dbReference type="InterPro" id="IPR021880">
    <property type="entry name" value="DUF3489"/>
</dbReference>
<dbReference type="EMBL" id="LS423452">
    <property type="protein sequence ID" value="SPS06247.1"/>
    <property type="molecule type" value="Genomic_DNA"/>
</dbReference>
<reference evidence="1" key="1">
    <citation type="submission" date="2018-05" db="EMBL/GenBank/DDBJ databases">
        <authorList>
            <person name="Lanie J.A."/>
            <person name="Ng W.-L."/>
            <person name="Kazmierczak K.M."/>
            <person name="Andrzejewski T.M."/>
            <person name="Davidsen T.M."/>
            <person name="Wayne K.J."/>
            <person name="Tettelin H."/>
            <person name="Glass J.I."/>
            <person name="Rusch D."/>
            <person name="Podicherti R."/>
            <person name="Tsui H.-C.T."/>
            <person name="Winkler M.E."/>
        </authorList>
    </citation>
    <scope>NUCLEOTIDE SEQUENCE</scope>
    <source>
        <strain evidence="1">KNB</strain>
    </source>
</reference>
<dbReference type="Pfam" id="PF11994">
    <property type="entry name" value="DUF3489"/>
    <property type="match status" value="1"/>
</dbReference>
<dbReference type="AlphaFoldDB" id="A0A2X0QXG8"/>
<sequence>MTTPLTSTQQAILAYALEHTDGRIEWFPASLKGGARKKVLYSLCRHALIQPSGDNWQITPAGYEAMGRPCPAQKSVPAKPHTRQNSKQAQVIAMLSMPEGTTIPQICIATGWQAHSVRGMLSGVFKKKLGLTIVSVKTDAGDRSYRIA</sequence>
<protein>
    <recommendedName>
        <fullName evidence="2">DUF3489 domain-containing protein</fullName>
    </recommendedName>
</protein>
<accession>A0A2X0QXG8</accession>
<organism evidence="1">
    <name type="scientific">Candidatus Nitrotoga fabula</name>
    <dbReference type="NCBI Taxonomy" id="2182327"/>
    <lineage>
        <taxon>Bacteria</taxon>
        <taxon>Pseudomonadati</taxon>
        <taxon>Pseudomonadota</taxon>
        <taxon>Betaproteobacteria</taxon>
        <taxon>Nitrosomonadales</taxon>
        <taxon>Gallionellaceae</taxon>
        <taxon>Candidatus Nitrotoga</taxon>
    </lineage>
</organism>